<keyword evidence="2" id="KW-1003">Cell membrane</keyword>
<gene>
    <name evidence="8" type="ORF">DFP79_3118</name>
</gene>
<dbReference type="AlphaFoldDB" id="A0A4R6M3E5"/>
<dbReference type="InterPro" id="IPR000620">
    <property type="entry name" value="EamA_dom"/>
</dbReference>
<evidence type="ECO:0000259" key="7">
    <source>
        <dbReference type="Pfam" id="PF00892"/>
    </source>
</evidence>
<evidence type="ECO:0000313" key="9">
    <source>
        <dbReference type="Proteomes" id="UP000294656"/>
    </source>
</evidence>
<feature type="transmembrane region" description="Helical" evidence="6">
    <location>
        <begin position="152"/>
        <end position="173"/>
    </location>
</feature>
<feature type="transmembrane region" description="Helical" evidence="6">
    <location>
        <begin position="126"/>
        <end position="146"/>
    </location>
</feature>
<dbReference type="PANTHER" id="PTHR32322">
    <property type="entry name" value="INNER MEMBRANE TRANSPORTER"/>
    <property type="match status" value="1"/>
</dbReference>
<evidence type="ECO:0000313" key="8">
    <source>
        <dbReference type="EMBL" id="TDO95763.1"/>
    </source>
</evidence>
<keyword evidence="9" id="KW-1185">Reference proteome</keyword>
<feature type="domain" description="EamA" evidence="7">
    <location>
        <begin position="10"/>
        <end position="142"/>
    </location>
</feature>
<comment type="subcellular location">
    <subcellularLocation>
        <location evidence="1">Cell membrane</location>
        <topology evidence="1">Multi-pass membrane protein</topology>
    </subcellularLocation>
</comment>
<dbReference type="GO" id="GO:0005886">
    <property type="term" value="C:plasma membrane"/>
    <property type="evidence" value="ECO:0007669"/>
    <property type="project" value="UniProtKB-SubCell"/>
</dbReference>
<dbReference type="OrthoDB" id="8162550at2"/>
<proteinExistence type="predicted"/>
<organism evidence="8 9">
    <name type="scientific">Marinomonas balearica</name>
    <dbReference type="NCBI Taxonomy" id="491947"/>
    <lineage>
        <taxon>Bacteria</taxon>
        <taxon>Pseudomonadati</taxon>
        <taxon>Pseudomonadota</taxon>
        <taxon>Gammaproteobacteria</taxon>
        <taxon>Oceanospirillales</taxon>
        <taxon>Oceanospirillaceae</taxon>
        <taxon>Marinomonas</taxon>
    </lineage>
</organism>
<feature type="transmembrane region" description="Helical" evidence="6">
    <location>
        <begin position="219"/>
        <end position="235"/>
    </location>
</feature>
<evidence type="ECO:0000256" key="6">
    <source>
        <dbReference type="SAM" id="Phobius"/>
    </source>
</evidence>
<evidence type="ECO:0000256" key="3">
    <source>
        <dbReference type="ARBA" id="ARBA00022692"/>
    </source>
</evidence>
<dbReference type="Proteomes" id="UP000294656">
    <property type="component" value="Unassembled WGS sequence"/>
</dbReference>
<evidence type="ECO:0000256" key="5">
    <source>
        <dbReference type="ARBA" id="ARBA00023136"/>
    </source>
</evidence>
<accession>A0A4R6M3E5</accession>
<feature type="transmembrane region" description="Helical" evidence="6">
    <location>
        <begin position="12"/>
        <end position="28"/>
    </location>
</feature>
<feature type="transmembrane region" description="Helical" evidence="6">
    <location>
        <begin position="247"/>
        <end position="265"/>
    </location>
</feature>
<feature type="transmembrane region" description="Helical" evidence="6">
    <location>
        <begin position="271"/>
        <end position="291"/>
    </location>
</feature>
<evidence type="ECO:0000256" key="1">
    <source>
        <dbReference type="ARBA" id="ARBA00004651"/>
    </source>
</evidence>
<dbReference type="RefSeq" id="WP_133504836.1">
    <property type="nucleotide sequence ID" value="NZ_SNXC01000015.1"/>
</dbReference>
<dbReference type="SUPFAM" id="SSF103481">
    <property type="entry name" value="Multidrug resistance efflux transporter EmrE"/>
    <property type="match status" value="2"/>
</dbReference>
<keyword evidence="3 6" id="KW-0812">Transmembrane</keyword>
<comment type="caution">
    <text evidence="8">The sequence shown here is derived from an EMBL/GenBank/DDBJ whole genome shotgun (WGS) entry which is preliminary data.</text>
</comment>
<evidence type="ECO:0000256" key="2">
    <source>
        <dbReference type="ARBA" id="ARBA00022475"/>
    </source>
</evidence>
<keyword evidence="5 6" id="KW-0472">Membrane</keyword>
<reference evidence="8 9" key="1">
    <citation type="submission" date="2019-03" db="EMBL/GenBank/DDBJ databases">
        <title>Genomic Encyclopedia of Type Strains, Phase III (KMG-III): the genomes of soil and plant-associated and newly described type strains.</title>
        <authorList>
            <person name="Whitman W."/>
        </authorList>
    </citation>
    <scope>NUCLEOTIDE SEQUENCE [LARGE SCALE GENOMIC DNA]</scope>
    <source>
        <strain evidence="8 9">CECT 7378</strain>
    </source>
</reference>
<feature type="transmembrane region" description="Helical" evidence="6">
    <location>
        <begin position="40"/>
        <end position="60"/>
    </location>
</feature>
<name>A0A4R6M3E5_9GAMM</name>
<evidence type="ECO:0000256" key="4">
    <source>
        <dbReference type="ARBA" id="ARBA00022989"/>
    </source>
</evidence>
<feature type="transmembrane region" description="Helical" evidence="6">
    <location>
        <begin position="99"/>
        <end position="119"/>
    </location>
</feature>
<keyword evidence="4 6" id="KW-1133">Transmembrane helix</keyword>
<feature type="transmembrane region" description="Helical" evidence="6">
    <location>
        <begin position="185"/>
        <end position="207"/>
    </location>
</feature>
<dbReference type="Gene3D" id="1.10.3730.20">
    <property type="match status" value="1"/>
</dbReference>
<dbReference type="EMBL" id="SNXC01000015">
    <property type="protein sequence ID" value="TDO95763.1"/>
    <property type="molecule type" value="Genomic_DNA"/>
</dbReference>
<dbReference type="Pfam" id="PF00892">
    <property type="entry name" value="EamA"/>
    <property type="match status" value="2"/>
</dbReference>
<sequence length="301" mass="31777">MQGLDSSTIKGISLGVLASLIWGSWPVFSKVASLQHLSPVDIVTLRFIVSGVLLLPILVYQAVKLKYLFSKGLLLAIGAGAPYAYLATTGITYSSSAHFGAIGPSTMLVFSTLGSIFLFKEKISLVRGLGISLILAGVVLIASRSFGDGSEINHAVLMGDLMFVGCGALWASFTLFSKYWKIPSWVATAMVSVVSGIACIPFTAQVVQEVPWDLILQHGFYQGVLAAIVALYCYARSVSYLGASRGAIFAALVPPVALVLGVIILGETINLIESVGLTAVCVGMLFALGLIRMPIIKSRAV</sequence>
<feature type="domain" description="EamA" evidence="7">
    <location>
        <begin position="158"/>
        <end position="287"/>
    </location>
</feature>
<dbReference type="InterPro" id="IPR050638">
    <property type="entry name" value="AA-Vitamin_Transporters"/>
</dbReference>
<dbReference type="InterPro" id="IPR037185">
    <property type="entry name" value="EmrE-like"/>
</dbReference>
<protein>
    <submittedName>
        <fullName evidence="8">Drug/metabolite transporter (DMT)-like permease</fullName>
    </submittedName>
</protein>
<feature type="transmembrane region" description="Helical" evidence="6">
    <location>
        <begin position="72"/>
        <end position="93"/>
    </location>
</feature>
<dbReference type="PANTHER" id="PTHR32322:SF18">
    <property type="entry name" value="S-ADENOSYLMETHIONINE_S-ADENOSYLHOMOCYSTEINE TRANSPORTER"/>
    <property type="match status" value="1"/>
</dbReference>